<geneLocation type="chloroplast" evidence="1"/>
<organism evidence="1">
    <name type="scientific">Pinus koraiensis</name>
    <name type="common">Korean pine</name>
    <dbReference type="NCBI Taxonomy" id="88728"/>
    <lineage>
        <taxon>Eukaryota</taxon>
        <taxon>Viridiplantae</taxon>
        <taxon>Streptophyta</taxon>
        <taxon>Embryophyta</taxon>
        <taxon>Tracheophyta</taxon>
        <taxon>Spermatophyta</taxon>
        <taxon>Pinopsida</taxon>
        <taxon>Pinidae</taxon>
        <taxon>Conifers I</taxon>
        <taxon>Pinales</taxon>
        <taxon>Pinaceae</taxon>
        <taxon>Pinus</taxon>
        <taxon>Pinus subgen. Strobus</taxon>
    </lineage>
</organism>
<dbReference type="AlphaFoldDB" id="A4QM42"/>
<protein>
    <submittedName>
        <fullName evidence="1">ORF107a</fullName>
    </submittedName>
</protein>
<keyword evidence="1" id="KW-0150">Chloroplast</keyword>
<keyword evidence="1" id="KW-0934">Plastid</keyword>
<accession>A4QM42</accession>
<sequence length="107" mass="12200">MGTLDQSRQISILDRSRLIRYQMITPINSFFFFIFIASSSKNSRVLSNIICSKQSIVQSKYRSDMWLLAPSKRNAFRWGLTKSFSVQSKIPAVSIPLLNIGAKILIN</sequence>
<dbReference type="RefSeq" id="YP_001152130.1">
    <property type="nucleotide sequence ID" value="NC_004677.2"/>
</dbReference>
<dbReference type="GeneID" id="5048446"/>
<evidence type="ECO:0000313" key="1">
    <source>
        <dbReference type="EMBL" id="ABP35377.1"/>
    </source>
</evidence>
<reference evidence="1" key="1">
    <citation type="submission" date="2007-04" db="EMBL/GenBank/DDBJ databases">
        <authorList>
            <person name="Noh E.W."/>
            <person name="Lee J.S."/>
            <person name="Choi Y.I."/>
            <person name="Han M.S."/>
            <person name="Yi Y.S."/>
            <person name="Han S.U."/>
        </authorList>
    </citation>
    <scope>NUCLEOTIDE SEQUENCE</scope>
</reference>
<name>A4QM42_PINKO</name>
<dbReference type="EMBL" id="AY228468">
    <property type="protein sequence ID" value="ABP35377.1"/>
    <property type="molecule type" value="Genomic_DNA"/>
</dbReference>
<proteinExistence type="predicted"/>